<dbReference type="Proteomes" id="UP000198649">
    <property type="component" value="Unassembled WGS sequence"/>
</dbReference>
<proteinExistence type="predicted"/>
<reference evidence="3 4" key="1">
    <citation type="submission" date="2016-10" db="EMBL/GenBank/DDBJ databases">
        <authorList>
            <person name="de Groot N.N."/>
        </authorList>
    </citation>
    <scope>NUCLEOTIDE SEQUENCE [LARGE SCALE GENOMIC DNA]</scope>
    <source>
        <strain evidence="3 4">CGMCC 1.11156</strain>
    </source>
</reference>
<organism evidence="3 4">
    <name type="scientific">Nocardioides psychrotolerans</name>
    <dbReference type="NCBI Taxonomy" id="1005945"/>
    <lineage>
        <taxon>Bacteria</taxon>
        <taxon>Bacillati</taxon>
        <taxon>Actinomycetota</taxon>
        <taxon>Actinomycetes</taxon>
        <taxon>Propionibacteriales</taxon>
        <taxon>Nocardioidaceae</taxon>
        <taxon>Nocardioides</taxon>
    </lineage>
</organism>
<dbReference type="RefSeq" id="WP_091109955.1">
    <property type="nucleotide sequence ID" value="NZ_BKAF01000001.1"/>
</dbReference>
<evidence type="ECO:0000256" key="1">
    <source>
        <dbReference type="SAM" id="MobiDB-lite"/>
    </source>
</evidence>
<dbReference type="Gene3D" id="3.30.700.10">
    <property type="entry name" value="Glycoprotein, Type 4 Pilin"/>
    <property type="match status" value="1"/>
</dbReference>
<feature type="region of interest" description="Disordered" evidence="1">
    <location>
        <begin position="562"/>
        <end position="589"/>
    </location>
</feature>
<dbReference type="NCBIfam" id="TIGR02532">
    <property type="entry name" value="IV_pilin_GFxxxE"/>
    <property type="match status" value="1"/>
</dbReference>
<dbReference type="InterPro" id="IPR012902">
    <property type="entry name" value="N_methyl_site"/>
</dbReference>
<dbReference type="STRING" id="1005945.SAMN05216561_101405"/>
<dbReference type="InterPro" id="IPR045584">
    <property type="entry name" value="Pilin-like"/>
</dbReference>
<dbReference type="Pfam" id="PF07963">
    <property type="entry name" value="N_methyl"/>
    <property type="match status" value="1"/>
</dbReference>
<name>A0A1I3C0C0_9ACTN</name>
<keyword evidence="2" id="KW-0472">Membrane</keyword>
<protein>
    <submittedName>
        <fullName evidence="3">Prepilin-type N-terminal cleavage/methylation domain-containing protein</fullName>
    </submittedName>
</protein>
<dbReference type="SUPFAM" id="SSF54523">
    <property type="entry name" value="Pili subunits"/>
    <property type="match status" value="1"/>
</dbReference>
<evidence type="ECO:0000313" key="3">
    <source>
        <dbReference type="EMBL" id="SFH67421.1"/>
    </source>
</evidence>
<sequence length="607" mass="61286">MWTRSERPAARGRDRGFTLIEVIVAIGLLGVLLAAVLPQLVSGIRANDLARTNTQAKGLAQAEVERMRNLPFHVAPEAGDYIDVLDRYFRDLTTPTTPTSTTTCGSSERWTVPAATWTGYVAATAPRCGWEPSGALYRHVRTAAAGPSNPDLTGFVVVTHTRFLTNTTPATVVVPPTGYTSQVTGLATPPASQVAVTVTVFPTRGTSHTPVQSSTQIGRQDLVPSRMSSSVDVTAVEIGTGTVDQLPLTLSAGMVDLAASLSASSEARAALTSTLTGLGTGQQAGGAATSIQAPPDATAPAASQGSGQLDASGCALVCWGSTGTSAARVVATDALPHAGSPTTPLTAAVTDSSRGALALAGGAGASYRPSLDLALPLVRADTGTGVNAGVSPACAASDGSGSLRVAAGGWLRTTSPTDPSPTLVEACGTAQSAPISVLPTTFAPDGVLRVRLVRASVRCAVAGGAHAPSATYDYSAVVRRWSPGGYVTIATITPGSTASLADLDPQDMSLGTFGDLGDYVASWSSLTAADVARTQVAGAAALDLPGIVSILTQPVRSPTAASESVAFIDGQPAPTPVPPERPVELADPTSAVSLTVGSLACSAEDAR</sequence>
<keyword evidence="2" id="KW-1133">Transmembrane helix</keyword>
<accession>A0A1I3C0C0</accession>
<evidence type="ECO:0000313" key="4">
    <source>
        <dbReference type="Proteomes" id="UP000198649"/>
    </source>
</evidence>
<feature type="transmembrane region" description="Helical" evidence="2">
    <location>
        <begin position="20"/>
        <end position="41"/>
    </location>
</feature>
<keyword evidence="4" id="KW-1185">Reference proteome</keyword>
<dbReference type="OrthoDB" id="3758742at2"/>
<evidence type="ECO:0000256" key="2">
    <source>
        <dbReference type="SAM" id="Phobius"/>
    </source>
</evidence>
<gene>
    <name evidence="3" type="ORF">SAMN05216561_101405</name>
</gene>
<dbReference type="EMBL" id="FOQG01000001">
    <property type="protein sequence ID" value="SFH67421.1"/>
    <property type="molecule type" value="Genomic_DNA"/>
</dbReference>
<dbReference type="PROSITE" id="PS00409">
    <property type="entry name" value="PROKAR_NTER_METHYL"/>
    <property type="match status" value="1"/>
</dbReference>
<feature type="region of interest" description="Disordered" evidence="1">
    <location>
        <begin position="282"/>
        <end position="305"/>
    </location>
</feature>
<keyword evidence="2" id="KW-0812">Transmembrane</keyword>
<dbReference type="AlphaFoldDB" id="A0A1I3C0C0"/>